<dbReference type="RefSeq" id="WP_166281806.1">
    <property type="nucleotide sequence ID" value="NZ_JAANNP010000005.1"/>
</dbReference>
<dbReference type="InterPro" id="IPR011335">
    <property type="entry name" value="Restrct_endonuc-II-like"/>
</dbReference>
<sequence length="301" mass="32522">MAGTTTLLVPGQALAGGSTASPGPEPTSALAGAAVGSLSPSRAGDFLTCALLYRFRVVDRLPEPPSAAAARGSLVHAVLERLFDLPAGERTPAAADALLAPEWERLRAEEPELETLFDGPEELGRWLASARPLLDRYFRLEDPQRLEPAERELLVETTLEGGLVLRGYLDRLDVAPSGAMRVVDYKTGRAPGRGFEAAALFQLRFYALVLWRLRGEVPRLLQLLYLGSGEALRYEPDEADLRATERKVLAVWDAIRLATQTGDFRPSPGRMCGFCAHHAICPARGGTPPRYPGPRTSSVAG</sequence>
<evidence type="ECO:0000256" key="2">
    <source>
        <dbReference type="ARBA" id="ARBA00022806"/>
    </source>
</evidence>
<comment type="caution">
    <text evidence="6">The sequence shown here is derived from an EMBL/GenBank/DDBJ whole genome shotgun (WGS) entry which is preliminary data.</text>
</comment>
<organism evidence="6 7">
    <name type="scientific">Motilibacter deserti</name>
    <dbReference type="NCBI Taxonomy" id="2714956"/>
    <lineage>
        <taxon>Bacteria</taxon>
        <taxon>Bacillati</taxon>
        <taxon>Actinomycetota</taxon>
        <taxon>Actinomycetes</taxon>
        <taxon>Motilibacterales</taxon>
        <taxon>Motilibacteraceae</taxon>
        <taxon>Motilibacter</taxon>
    </lineage>
</organism>
<dbReference type="EMBL" id="JAANNP010000005">
    <property type="protein sequence ID" value="NHC14376.1"/>
    <property type="molecule type" value="Genomic_DNA"/>
</dbReference>
<evidence type="ECO:0000259" key="5">
    <source>
        <dbReference type="Pfam" id="PF12705"/>
    </source>
</evidence>
<evidence type="ECO:0000256" key="3">
    <source>
        <dbReference type="ARBA" id="ARBA00023204"/>
    </source>
</evidence>
<dbReference type="InterPro" id="IPR038726">
    <property type="entry name" value="PDDEXK_AddAB-type"/>
</dbReference>
<accession>A0ABX0GW87</accession>
<dbReference type="SUPFAM" id="SSF52980">
    <property type="entry name" value="Restriction endonuclease-like"/>
    <property type="match status" value="1"/>
</dbReference>
<dbReference type="Proteomes" id="UP000800981">
    <property type="component" value="Unassembled WGS sequence"/>
</dbReference>
<keyword evidence="2" id="KW-0547">Nucleotide-binding</keyword>
<evidence type="ECO:0000313" key="6">
    <source>
        <dbReference type="EMBL" id="NHC14376.1"/>
    </source>
</evidence>
<keyword evidence="1" id="KW-0227">DNA damage</keyword>
<name>A0ABX0GW87_9ACTN</name>
<protein>
    <submittedName>
        <fullName evidence="6">PD-(D/E)XK nuclease family protein</fullName>
    </submittedName>
</protein>
<keyword evidence="7" id="KW-1185">Reference proteome</keyword>
<reference evidence="6 7" key="1">
    <citation type="submission" date="2020-03" db="EMBL/GenBank/DDBJ databases">
        <title>Two novel Motilibacter sp.</title>
        <authorList>
            <person name="Liu S."/>
        </authorList>
    </citation>
    <scope>NUCLEOTIDE SEQUENCE [LARGE SCALE GENOMIC DNA]</scope>
    <source>
        <strain evidence="6 7">E257</strain>
    </source>
</reference>
<evidence type="ECO:0000256" key="4">
    <source>
        <dbReference type="SAM" id="MobiDB-lite"/>
    </source>
</evidence>
<evidence type="ECO:0000313" key="7">
    <source>
        <dbReference type="Proteomes" id="UP000800981"/>
    </source>
</evidence>
<proteinExistence type="predicted"/>
<gene>
    <name evidence="6" type="ORF">G9H71_11360</name>
</gene>
<feature type="region of interest" description="Disordered" evidence="4">
    <location>
        <begin position="1"/>
        <end position="32"/>
    </location>
</feature>
<keyword evidence="2" id="KW-0347">Helicase</keyword>
<dbReference type="InterPro" id="IPR011604">
    <property type="entry name" value="PDDEXK-like_dom_sf"/>
</dbReference>
<dbReference type="Gene3D" id="3.90.320.10">
    <property type="match status" value="1"/>
</dbReference>
<evidence type="ECO:0000256" key="1">
    <source>
        <dbReference type="ARBA" id="ARBA00022763"/>
    </source>
</evidence>
<keyword evidence="2" id="KW-0067">ATP-binding</keyword>
<keyword evidence="2" id="KW-0378">Hydrolase</keyword>
<dbReference type="Pfam" id="PF12705">
    <property type="entry name" value="PDDEXK_1"/>
    <property type="match status" value="1"/>
</dbReference>
<feature type="domain" description="PD-(D/E)XK endonuclease-like" evidence="5">
    <location>
        <begin position="37"/>
        <end position="282"/>
    </location>
</feature>
<keyword evidence="3" id="KW-0234">DNA repair</keyword>